<accession>A0A853A2R0</accession>
<dbReference type="AlphaFoldDB" id="A0A853A2R0"/>
<protein>
    <submittedName>
        <fullName evidence="1">Uncharacterized protein</fullName>
    </submittedName>
</protein>
<name>A0A853A2R0_9ACTN</name>
<evidence type="ECO:0000313" key="2">
    <source>
        <dbReference type="Proteomes" id="UP000567795"/>
    </source>
</evidence>
<keyword evidence="2" id="KW-1185">Reference proteome</keyword>
<proteinExistence type="predicted"/>
<dbReference type="Proteomes" id="UP000567795">
    <property type="component" value="Unassembled WGS sequence"/>
</dbReference>
<comment type="caution">
    <text evidence="1">The sequence shown here is derived from an EMBL/GenBank/DDBJ whole genome shotgun (WGS) entry which is preliminary data.</text>
</comment>
<evidence type="ECO:0000313" key="1">
    <source>
        <dbReference type="EMBL" id="NYI07164.1"/>
    </source>
</evidence>
<sequence length="36" mass="3993">MEHPQPWAVESELIAGLDLPLNLDQNRHEQGVEAGV</sequence>
<gene>
    <name evidence="1" type="ORF">FHU37_004107</name>
</gene>
<organism evidence="1 2">
    <name type="scientific">Allostreptomyces psammosilenae</name>
    <dbReference type="NCBI Taxonomy" id="1892865"/>
    <lineage>
        <taxon>Bacteria</taxon>
        <taxon>Bacillati</taxon>
        <taxon>Actinomycetota</taxon>
        <taxon>Actinomycetes</taxon>
        <taxon>Kitasatosporales</taxon>
        <taxon>Streptomycetaceae</taxon>
        <taxon>Allostreptomyces</taxon>
    </lineage>
</organism>
<reference evidence="1 2" key="1">
    <citation type="submission" date="2020-07" db="EMBL/GenBank/DDBJ databases">
        <title>Sequencing the genomes of 1000 actinobacteria strains.</title>
        <authorList>
            <person name="Klenk H.-P."/>
        </authorList>
    </citation>
    <scope>NUCLEOTIDE SEQUENCE [LARGE SCALE GENOMIC DNA]</scope>
    <source>
        <strain evidence="1 2">DSM 42178</strain>
    </source>
</reference>
<dbReference type="EMBL" id="JACBZD010000001">
    <property type="protein sequence ID" value="NYI07164.1"/>
    <property type="molecule type" value="Genomic_DNA"/>
</dbReference>